<dbReference type="OMA" id="GDSAHQN"/>
<dbReference type="GO" id="GO:0016709">
    <property type="term" value="F:oxidoreductase activity, acting on paired donors, with incorporation or reduction of molecular oxygen, NAD(P)H as one donor, and incorporation of one atom of oxygen"/>
    <property type="evidence" value="ECO:0007669"/>
    <property type="project" value="UniProtKB-ARBA"/>
</dbReference>
<organism evidence="6 7">
    <name type="scientific">Talaromyces stipitatus (strain ATCC 10500 / CBS 375.48 / QM 6759 / NRRL 1006)</name>
    <name type="common">Penicillium stipitatum</name>
    <dbReference type="NCBI Taxonomy" id="441959"/>
    <lineage>
        <taxon>Eukaryota</taxon>
        <taxon>Fungi</taxon>
        <taxon>Dikarya</taxon>
        <taxon>Ascomycota</taxon>
        <taxon>Pezizomycotina</taxon>
        <taxon>Eurotiomycetes</taxon>
        <taxon>Eurotiomycetidae</taxon>
        <taxon>Eurotiales</taxon>
        <taxon>Trichocomaceae</taxon>
        <taxon>Talaromyces</taxon>
        <taxon>Talaromyces sect. Talaromyces</taxon>
    </lineage>
</organism>
<feature type="domain" description="FAD-binding" evidence="5">
    <location>
        <begin position="26"/>
        <end position="408"/>
    </location>
</feature>
<dbReference type="Gene3D" id="3.30.9.10">
    <property type="entry name" value="D-Amino Acid Oxidase, subunit A, domain 2"/>
    <property type="match status" value="1"/>
</dbReference>
<dbReference type="Pfam" id="PF21274">
    <property type="entry name" value="Rng_hyd_C"/>
    <property type="match status" value="1"/>
</dbReference>
<dbReference type="Pfam" id="PF01494">
    <property type="entry name" value="FAD_binding_3"/>
    <property type="match status" value="1"/>
</dbReference>
<keyword evidence="1" id="KW-0285">Flavoprotein</keyword>
<keyword evidence="2" id="KW-0274">FAD</keyword>
<dbReference type="Gene3D" id="3.50.50.60">
    <property type="entry name" value="FAD/NAD(P)-binding domain"/>
    <property type="match status" value="1"/>
</dbReference>
<dbReference type="OrthoDB" id="2096480at2759"/>
<evidence type="ECO:0000259" key="5">
    <source>
        <dbReference type="Pfam" id="PF01494"/>
    </source>
</evidence>
<dbReference type="InterPro" id="IPR002938">
    <property type="entry name" value="FAD-bd"/>
</dbReference>
<dbReference type="AlphaFoldDB" id="B8M504"/>
<dbReference type="HOGENOM" id="CLU_009665_14_2_1"/>
<keyword evidence="7" id="KW-1185">Reference proteome</keyword>
<evidence type="ECO:0000256" key="1">
    <source>
        <dbReference type="ARBA" id="ARBA00022630"/>
    </source>
</evidence>
<evidence type="ECO:0000256" key="4">
    <source>
        <dbReference type="SAM" id="MobiDB-lite"/>
    </source>
</evidence>
<dbReference type="PANTHER" id="PTHR43004:SF21">
    <property type="entry name" value="FAD-BINDING DOMAIN-CONTAINING PROTEIN-RELATED"/>
    <property type="match status" value="1"/>
</dbReference>
<dbReference type="GeneID" id="8099011"/>
<evidence type="ECO:0000256" key="3">
    <source>
        <dbReference type="ARBA" id="ARBA00023002"/>
    </source>
</evidence>
<name>B8M504_TALSN</name>
<dbReference type="SUPFAM" id="SSF51905">
    <property type="entry name" value="FAD/NAD(P)-binding domain"/>
    <property type="match status" value="1"/>
</dbReference>
<keyword evidence="3" id="KW-0560">Oxidoreductase</keyword>
<evidence type="ECO:0000256" key="2">
    <source>
        <dbReference type="ARBA" id="ARBA00022827"/>
    </source>
</evidence>
<evidence type="ECO:0000313" key="6">
    <source>
        <dbReference type="EMBL" id="EED19610.1"/>
    </source>
</evidence>
<dbReference type="Gene3D" id="3.40.30.120">
    <property type="match status" value="1"/>
</dbReference>
<feature type="region of interest" description="Disordered" evidence="4">
    <location>
        <begin position="1"/>
        <end position="23"/>
    </location>
</feature>
<dbReference type="InterPro" id="IPR036188">
    <property type="entry name" value="FAD/NAD-bd_sf"/>
</dbReference>
<accession>B8M504</accession>
<dbReference type="RefSeq" id="XP_002480044.1">
    <property type="nucleotide sequence ID" value="XM_002479999.1"/>
</dbReference>
<dbReference type="PhylomeDB" id="B8M504"/>
<dbReference type="STRING" id="441959.B8M504"/>
<dbReference type="InParanoid" id="B8M504"/>
<dbReference type="GO" id="GO:0071949">
    <property type="term" value="F:FAD binding"/>
    <property type="evidence" value="ECO:0007669"/>
    <property type="project" value="InterPro"/>
</dbReference>
<feature type="compositionally biased region" description="Polar residues" evidence="4">
    <location>
        <begin position="7"/>
        <end position="18"/>
    </location>
</feature>
<dbReference type="InterPro" id="IPR050641">
    <property type="entry name" value="RIFMO-like"/>
</dbReference>
<proteinExistence type="predicted"/>
<dbReference type="Proteomes" id="UP000001745">
    <property type="component" value="Unassembled WGS sequence"/>
</dbReference>
<dbReference type="PANTHER" id="PTHR43004">
    <property type="entry name" value="TRK SYSTEM POTASSIUM UPTAKE PROTEIN"/>
    <property type="match status" value="1"/>
</dbReference>
<gene>
    <name evidence="6" type="ORF">TSTA_028920</name>
</gene>
<protein>
    <recommendedName>
        <fullName evidence="5">FAD-binding domain-containing protein</fullName>
    </recommendedName>
</protein>
<dbReference type="PRINTS" id="PR00420">
    <property type="entry name" value="RNGMNOXGNASE"/>
</dbReference>
<reference evidence="7" key="1">
    <citation type="journal article" date="2015" name="Genome Announc.">
        <title>Genome sequence of the AIDS-associated pathogen Penicillium marneffei (ATCC18224) and its near taxonomic relative Talaromyces stipitatus (ATCC10500).</title>
        <authorList>
            <person name="Nierman W.C."/>
            <person name="Fedorova-Abrams N.D."/>
            <person name="Andrianopoulos A."/>
        </authorList>
    </citation>
    <scope>NUCLEOTIDE SEQUENCE [LARGE SCALE GENOMIC DNA]</scope>
    <source>
        <strain evidence="7">ATCC 10500 / CBS 375.48 / QM 6759 / NRRL 1006</strain>
    </source>
</reference>
<sequence>MLKVSIEPTQETENSPTNGHKFPSNASVLVVGAGPVGLVTAFQLAKRGIRTILVERNLETTKWPKMDITNVRSMELLDRLGLADDLRKQGNRSWQFMSQKNKPLTHPIGVPGDYSLDCLFSTGLSDGGQLVAKWDLESPDEYRERIKKTNDGTMPRQPYQRCSQSIFEAWMKPIVEAEPLVACFFGVKFEFLRELDDAVESTLCDSVTDEQYVVSTKYVLGCDGASSRVRRSLEIPLTGGPIPMTNFLVHFRSRDLERLHKQGQFWHIFFCNGGVIISQNEKDIWTVHMPIPPDTNTELLDPYEVVFKVLGGSSGRYKIDIDEILVTSAWTGHICVAEHYRSNRGRVFLAGDAAHQNIPLGGYGMNTGLGDAFDIGWKLAAVLNGHGGEELLNSYEIERHPVADRNVHMSGVHGMVHRTYVEWVHGEGQGTVISTDEKGESLRDRIRSHVLTNDGENKYLGVEMGYRNFPSPIVLQGTDDQETPEWNERNYIPSTSPGARAPHVFLRDGDTSIHDLLGFDYSLVDFTTGGNFASRFKDAASHLGIPIATVHLPNEQHARDLWERDVVLVRPDLHVAWRLNKGVTSLSDDATKDILLTAVGKK</sequence>
<dbReference type="EMBL" id="EQ962654">
    <property type="protein sequence ID" value="EED19610.1"/>
    <property type="molecule type" value="Genomic_DNA"/>
</dbReference>
<dbReference type="eggNOG" id="KOG3855">
    <property type="taxonomic scope" value="Eukaryota"/>
</dbReference>
<dbReference type="VEuPathDB" id="FungiDB:TSTA_028920"/>
<evidence type="ECO:0000313" key="7">
    <source>
        <dbReference type="Proteomes" id="UP000001745"/>
    </source>
</evidence>